<evidence type="ECO:0000313" key="1">
    <source>
        <dbReference type="EMBL" id="KAH7161886.1"/>
    </source>
</evidence>
<proteinExistence type="predicted"/>
<dbReference type="EMBL" id="JAGMUV010000004">
    <property type="protein sequence ID" value="KAH7161886.1"/>
    <property type="molecule type" value="Genomic_DNA"/>
</dbReference>
<dbReference type="Proteomes" id="UP000738349">
    <property type="component" value="Unassembled WGS sequence"/>
</dbReference>
<dbReference type="OrthoDB" id="3468019at2759"/>
<accession>A0A9P9FGZ2</accession>
<protein>
    <submittedName>
        <fullName evidence="1">Uncharacterized protein</fullName>
    </submittedName>
</protein>
<comment type="caution">
    <text evidence="1">The sequence shown here is derived from an EMBL/GenBank/DDBJ whole genome shotgun (WGS) entry which is preliminary data.</text>
</comment>
<evidence type="ECO:0000313" key="2">
    <source>
        <dbReference type="Proteomes" id="UP000738349"/>
    </source>
</evidence>
<gene>
    <name evidence="1" type="ORF">EDB81DRAFT_643572</name>
</gene>
<dbReference type="AlphaFoldDB" id="A0A9P9FGZ2"/>
<keyword evidence="2" id="KW-1185">Reference proteome</keyword>
<sequence>MGESYSMQMSVGPISQHPHHRKFLNTFYNVSDAPGETHQCVNMITEDATYILTSEKAVGRASEFLSGVTGFYRQVRNPICEKRNLDGGFPFGTGSPIFMPSSIVELKLKNGNLLTIDRSGRAQHAKGSIGGCQFQFCQVYLVRACLLAMM</sequence>
<name>A0A9P9FGZ2_9HYPO</name>
<organism evidence="1 2">
    <name type="scientific">Dactylonectria macrodidyma</name>
    <dbReference type="NCBI Taxonomy" id="307937"/>
    <lineage>
        <taxon>Eukaryota</taxon>
        <taxon>Fungi</taxon>
        <taxon>Dikarya</taxon>
        <taxon>Ascomycota</taxon>
        <taxon>Pezizomycotina</taxon>
        <taxon>Sordariomycetes</taxon>
        <taxon>Hypocreomycetidae</taxon>
        <taxon>Hypocreales</taxon>
        <taxon>Nectriaceae</taxon>
        <taxon>Dactylonectria</taxon>
    </lineage>
</organism>
<reference evidence="1" key="1">
    <citation type="journal article" date="2021" name="Nat. Commun.">
        <title>Genetic determinants of endophytism in the Arabidopsis root mycobiome.</title>
        <authorList>
            <person name="Mesny F."/>
            <person name="Miyauchi S."/>
            <person name="Thiergart T."/>
            <person name="Pickel B."/>
            <person name="Atanasova L."/>
            <person name="Karlsson M."/>
            <person name="Huettel B."/>
            <person name="Barry K.W."/>
            <person name="Haridas S."/>
            <person name="Chen C."/>
            <person name="Bauer D."/>
            <person name="Andreopoulos W."/>
            <person name="Pangilinan J."/>
            <person name="LaButti K."/>
            <person name="Riley R."/>
            <person name="Lipzen A."/>
            <person name="Clum A."/>
            <person name="Drula E."/>
            <person name="Henrissat B."/>
            <person name="Kohler A."/>
            <person name="Grigoriev I.V."/>
            <person name="Martin F.M."/>
            <person name="Hacquard S."/>
        </authorList>
    </citation>
    <scope>NUCLEOTIDE SEQUENCE</scope>
    <source>
        <strain evidence="1">MPI-CAGE-AT-0147</strain>
    </source>
</reference>